<comment type="caution">
    <text evidence="1">The sequence shown here is derived from an EMBL/GenBank/DDBJ whole genome shotgun (WGS) entry which is preliminary data.</text>
</comment>
<evidence type="ECO:0000313" key="2">
    <source>
        <dbReference type="Proteomes" id="UP001272052"/>
    </source>
</evidence>
<proteinExistence type="predicted"/>
<dbReference type="RefSeq" id="WP_318784995.1">
    <property type="nucleotide sequence ID" value="NZ_JAWDKC010000003.1"/>
</dbReference>
<dbReference type="EMBL" id="JAWDKC010000003">
    <property type="protein sequence ID" value="MDV0444596.1"/>
    <property type="molecule type" value="Genomic_DNA"/>
</dbReference>
<sequence length="175" mass="19567">MKKTRINHLQSEFCERSEQNEDWREINDSQLNRKTASNYFLIPFLYLKVVPTEYNADKAQCWPGTILTEYNTNRAHCWQSAMLTERNAGSVSICIISFLAHPLATRAWAQITLPFPFAAVTLPFPFAAVTLPFPFCTDYLADFVNTVADLPAHLLSSAAAVVVSCAAARARAAHI</sequence>
<gene>
    <name evidence="1" type="ORF">MmiAt1_01240</name>
</gene>
<reference evidence="1 2" key="1">
    <citation type="submission" date="2023-06" db="EMBL/GenBank/DDBJ databases">
        <title>Genome sequence of Methanimicrococcus sp. At1.</title>
        <authorList>
            <person name="Protasov E."/>
            <person name="Platt K."/>
            <person name="Poehlein A."/>
            <person name="Daniel R."/>
            <person name="Brune A."/>
        </authorList>
    </citation>
    <scope>NUCLEOTIDE SEQUENCE [LARGE SCALE GENOMIC DNA]</scope>
    <source>
        <strain evidence="1 2">At1</strain>
    </source>
</reference>
<organism evidence="1 2">
    <name type="scientific">Methanimicrococcus hacksteinii</name>
    <dbReference type="NCBI Taxonomy" id="3028293"/>
    <lineage>
        <taxon>Archaea</taxon>
        <taxon>Methanobacteriati</taxon>
        <taxon>Methanobacteriota</taxon>
        <taxon>Stenosarchaea group</taxon>
        <taxon>Methanomicrobia</taxon>
        <taxon>Methanosarcinales</taxon>
        <taxon>Methanosarcinaceae</taxon>
        <taxon>Methanimicrococcus</taxon>
    </lineage>
</organism>
<keyword evidence="2" id="KW-1185">Reference proteome</keyword>
<protein>
    <submittedName>
        <fullName evidence="1">Uncharacterized protein</fullName>
    </submittedName>
</protein>
<name>A0ABU3VMK3_9EURY</name>
<dbReference type="Proteomes" id="UP001272052">
    <property type="component" value="Unassembled WGS sequence"/>
</dbReference>
<accession>A0ABU3VMK3</accession>
<evidence type="ECO:0000313" key="1">
    <source>
        <dbReference type="EMBL" id="MDV0444596.1"/>
    </source>
</evidence>